<dbReference type="Proteomes" id="UP000276776">
    <property type="component" value="Unassembled WGS sequence"/>
</dbReference>
<protein>
    <recommendedName>
        <fullName evidence="4">Trehalase</fullName>
        <ecNumber evidence="3">3.2.1.28</ecNumber>
    </recommendedName>
    <alternativeName>
        <fullName evidence="7">Alpha,alpha-trehalase</fullName>
    </alternativeName>
    <alternativeName>
        <fullName evidence="8">Alpha,alpha-trehalose glucohydrolase</fullName>
    </alternativeName>
</protein>
<evidence type="ECO:0000313" key="10">
    <source>
        <dbReference type="EMBL" id="VDM99614.1"/>
    </source>
</evidence>
<dbReference type="EMBL" id="UYYF01001168">
    <property type="protein sequence ID" value="VDM99614.1"/>
    <property type="molecule type" value="Genomic_DNA"/>
</dbReference>
<dbReference type="SUPFAM" id="SSF48208">
    <property type="entry name" value="Six-hairpin glycosidases"/>
    <property type="match status" value="1"/>
</dbReference>
<dbReference type="PROSITE" id="PS00927">
    <property type="entry name" value="TREHALASE_1"/>
    <property type="match status" value="1"/>
</dbReference>
<dbReference type="OrthoDB" id="3542292at2759"/>
<sequence>MPQFTSDAFIPCLPRLHYYKVIEKLYNFRGTKRKLILTVLAVLLLLIILVTGYVCQRQIITKLSEIKEYTVSKWFDPVVEYGKPKIIHMKAKLDWLDEEKLQKVPFMKQHLAALDFLETALMACKALLKRVSTNTALISSTGNVTATGSSTAPYKEDSGINKNNGKKFKIQEVEHIAIPSNEDVISNVIEIPEWACDEKHSPNYIIYCQGELLHAVMMLNIFKDSKTFVDKPLKRHPADIAADFKKKFPGDITANDREAVRKFIEENFEEEGHEMEDCELVDWEEKPEKLLSISDPQLRQFALNVNFIWKSLCRSIKKDVMEHPERHSLLYVPHEFVVPGGRFREFYYWDTYWVIKGLLASGMQETSRRMILNFEYLIKTIGFIPNGGRVYYLRRSQPPLFIPMVYEYYMATEDSDFLRSMIDTMEMEFNFWKLKRMINVTIGGKNHSVFYYRADSNVPR</sequence>
<feature type="transmembrane region" description="Helical" evidence="9">
    <location>
        <begin position="35"/>
        <end position="54"/>
    </location>
</feature>
<name>A0A0N5CSP2_THECL</name>
<reference evidence="10 11" key="2">
    <citation type="submission" date="2018-11" db="EMBL/GenBank/DDBJ databases">
        <authorList>
            <consortium name="Pathogen Informatics"/>
        </authorList>
    </citation>
    <scope>NUCLEOTIDE SEQUENCE [LARGE SCALE GENOMIC DNA]</scope>
</reference>
<comment type="similarity">
    <text evidence="2">Belongs to the glycosyl hydrolase 37 family.</text>
</comment>
<proteinExistence type="inferred from homology"/>
<dbReference type="GO" id="GO:0004555">
    <property type="term" value="F:alpha,alpha-trehalase activity"/>
    <property type="evidence" value="ECO:0007669"/>
    <property type="project" value="UniProtKB-EC"/>
</dbReference>
<evidence type="ECO:0000256" key="6">
    <source>
        <dbReference type="ARBA" id="ARBA00023295"/>
    </source>
</evidence>
<dbReference type="Pfam" id="PF01204">
    <property type="entry name" value="Trehalase"/>
    <property type="match status" value="1"/>
</dbReference>
<dbReference type="AlphaFoldDB" id="A0A0N5CSP2"/>
<organism evidence="12">
    <name type="scientific">Thelazia callipaeda</name>
    <name type="common">Oriental eyeworm</name>
    <name type="synonym">Parasitic nematode</name>
    <dbReference type="NCBI Taxonomy" id="103827"/>
    <lineage>
        <taxon>Eukaryota</taxon>
        <taxon>Metazoa</taxon>
        <taxon>Ecdysozoa</taxon>
        <taxon>Nematoda</taxon>
        <taxon>Chromadorea</taxon>
        <taxon>Rhabditida</taxon>
        <taxon>Spirurina</taxon>
        <taxon>Spiruromorpha</taxon>
        <taxon>Thelazioidea</taxon>
        <taxon>Thelaziidae</taxon>
        <taxon>Thelazia</taxon>
    </lineage>
</organism>
<dbReference type="STRING" id="103827.A0A0N5CSP2"/>
<reference evidence="12" key="1">
    <citation type="submission" date="2017-02" db="UniProtKB">
        <authorList>
            <consortium name="WormBaseParasite"/>
        </authorList>
    </citation>
    <scope>IDENTIFICATION</scope>
</reference>
<dbReference type="WBParaSite" id="TCLT_0000324701-mRNA-1">
    <property type="protein sequence ID" value="TCLT_0000324701-mRNA-1"/>
    <property type="gene ID" value="TCLT_0000324701"/>
</dbReference>
<dbReference type="Gene3D" id="1.50.10.10">
    <property type="match status" value="1"/>
</dbReference>
<evidence type="ECO:0000313" key="12">
    <source>
        <dbReference type="WBParaSite" id="TCLT_0000324701-mRNA-1"/>
    </source>
</evidence>
<keyword evidence="6" id="KW-0326">Glycosidase</keyword>
<keyword evidence="5" id="KW-0378">Hydrolase</keyword>
<evidence type="ECO:0000256" key="9">
    <source>
        <dbReference type="SAM" id="Phobius"/>
    </source>
</evidence>
<keyword evidence="9" id="KW-0472">Membrane</keyword>
<accession>A0A0N5CSP2</accession>
<gene>
    <name evidence="10" type="ORF">TCLT_LOCUS3243</name>
</gene>
<evidence type="ECO:0000256" key="2">
    <source>
        <dbReference type="ARBA" id="ARBA00005615"/>
    </source>
</evidence>
<keyword evidence="9" id="KW-1133">Transmembrane helix</keyword>
<dbReference type="InterPro" id="IPR008928">
    <property type="entry name" value="6-hairpin_glycosidase_sf"/>
</dbReference>
<dbReference type="EC" id="3.2.1.28" evidence="3"/>
<evidence type="ECO:0000256" key="5">
    <source>
        <dbReference type="ARBA" id="ARBA00022801"/>
    </source>
</evidence>
<dbReference type="GO" id="GO:0005993">
    <property type="term" value="P:trehalose catabolic process"/>
    <property type="evidence" value="ECO:0007669"/>
    <property type="project" value="TreeGrafter"/>
</dbReference>
<evidence type="ECO:0000256" key="8">
    <source>
        <dbReference type="ARBA" id="ARBA00031637"/>
    </source>
</evidence>
<evidence type="ECO:0000256" key="7">
    <source>
        <dbReference type="ARBA" id="ARBA00030473"/>
    </source>
</evidence>
<dbReference type="PANTHER" id="PTHR23403">
    <property type="entry name" value="TREHALASE"/>
    <property type="match status" value="1"/>
</dbReference>
<keyword evidence="11" id="KW-1185">Reference proteome</keyword>
<evidence type="ECO:0000256" key="3">
    <source>
        <dbReference type="ARBA" id="ARBA00012757"/>
    </source>
</evidence>
<dbReference type="InterPro" id="IPR001661">
    <property type="entry name" value="Glyco_hydro_37"/>
</dbReference>
<dbReference type="PANTHER" id="PTHR23403:SF1">
    <property type="entry name" value="TREHALASE"/>
    <property type="match status" value="1"/>
</dbReference>
<dbReference type="InterPro" id="IPR018232">
    <property type="entry name" value="Glyco_hydro_37_CS"/>
</dbReference>
<evidence type="ECO:0000256" key="1">
    <source>
        <dbReference type="ARBA" id="ARBA00001576"/>
    </source>
</evidence>
<evidence type="ECO:0000256" key="4">
    <source>
        <dbReference type="ARBA" id="ARBA00019905"/>
    </source>
</evidence>
<comment type="catalytic activity">
    <reaction evidence="1">
        <text>alpha,alpha-trehalose + H2O = alpha-D-glucose + beta-D-glucose</text>
        <dbReference type="Rhea" id="RHEA:32675"/>
        <dbReference type="ChEBI" id="CHEBI:15377"/>
        <dbReference type="ChEBI" id="CHEBI:15903"/>
        <dbReference type="ChEBI" id="CHEBI:16551"/>
        <dbReference type="ChEBI" id="CHEBI:17925"/>
        <dbReference type="EC" id="3.2.1.28"/>
    </reaction>
</comment>
<keyword evidence="9" id="KW-0812">Transmembrane</keyword>
<evidence type="ECO:0000313" key="11">
    <source>
        <dbReference type="Proteomes" id="UP000276776"/>
    </source>
</evidence>
<dbReference type="InterPro" id="IPR012341">
    <property type="entry name" value="6hp_glycosidase-like_sf"/>
</dbReference>